<dbReference type="SUPFAM" id="SSF52540">
    <property type="entry name" value="P-loop containing nucleoside triphosphate hydrolases"/>
    <property type="match status" value="1"/>
</dbReference>
<keyword evidence="1" id="KW-0547">Nucleotide-binding</keyword>
<evidence type="ECO:0000259" key="6">
    <source>
        <dbReference type="PROSITE" id="PS50045"/>
    </source>
</evidence>
<sequence length="489" mass="55027">MGDSQVPVNEPKVLIIESDTTRGHELESVLRFIDYEPVLAADCASWNTGLDEMQDILAVLVGSCKSDNALQKLLKEVHSLDEHLPIFLLSEKNKELTVAIEPSSCILGRVEFPVHYTQLTSALHQAEVYRETQADEANQRPVDLFRSLVGTSRAVQMVRKMIQQVANSDANVLILGESGTGKEVVSRNLHYYSNRRDKAFVPVNCGAIPGDLLESELFGHEKGAFTGAISTRQGRFELAEKGTLFLDEIGDMSVNMQVKLLRVLQERTFERVGSNKSINADVRIIAATHRNLEVAITEDRFREDLFYRLNVFPIEMPPLRERVEDIPLLINELIRRIEHEKRGSVRLTQSSVISLCQYSWPGNVRELANLIERMAILYPFGVVDVGDLPEKFQSDNITPEATRLSEEVLSRAQPMQYQLEDEAEPRLPRDGLDLKEHLSNLEVGFIKQALDDANGVVAQAAKRLGMRRTTLVEKLRKYGLQRSDSVPGV</sequence>
<name>A0A3B0YHQ5_9ZZZZ</name>
<keyword evidence="3" id="KW-0805">Transcription regulation</keyword>
<dbReference type="Pfam" id="PF02954">
    <property type="entry name" value="HTH_8"/>
    <property type="match status" value="1"/>
</dbReference>
<dbReference type="GO" id="GO:0043565">
    <property type="term" value="F:sequence-specific DNA binding"/>
    <property type="evidence" value="ECO:0007669"/>
    <property type="project" value="InterPro"/>
</dbReference>
<dbReference type="InterPro" id="IPR003593">
    <property type="entry name" value="AAA+_ATPase"/>
</dbReference>
<dbReference type="PROSITE" id="PS00688">
    <property type="entry name" value="SIGMA54_INTERACT_3"/>
    <property type="match status" value="1"/>
</dbReference>
<keyword evidence="7" id="KW-0966">Cell projection</keyword>
<dbReference type="Gene3D" id="3.40.50.300">
    <property type="entry name" value="P-loop containing nucleotide triphosphate hydrolases"/>
    <property type="match status" value="1"/>
</dbReference>
<organism evidence="7">
    <name type="scientific">hydrothermal vent metagenome</name>
    <dbReference type="NCBI Taxonomy" id="652676"/>
    <lineage>
        <taxon>unclassified sequences</taxon>
        <taxon>metagenomes</taxon>
        <taxon>ecological metagenomes</taxon>
    </lineage>
</organism>
<dbReference type="PROSITE" id="PS00676">
    <property type="entry name" value="SIGMA54_INTERACT_2"/>
    <property type="match status" value="1"/>
</dbReference>
<dbReference type="InterPro" id="IPR058031">
    <property type="entry name" value="AAA_lid_NorR"/>
</dbReference>
<dbReference type="FunFam" id="3.40.50.300:FF:000006">
    <property type="entry name" value="DNA-binding transcriptional regulator NtrC"/>
    <property type="match status" value="1"/>
</dbReference>
<dbReference type="PANTHER" id="PTHR32071">
    <property type="entry name" value="TRANSCRIPTIONAL REGULATORY PROTEIN"/>
    <property type="match status" value="1"/>
</dbReference>
<dbReference type="InterPro" id="IPR002197">
    <property type="entry name" value="HTH_Fis"/>
</dbReference>
<dbReference type="SUPFAM" id="SSF46689">
    <property type="entry name" value="Homeodomain-like"/>
    <property type="match status" value="1"/>
</dbReference>
<keyword evidence="2" id="KW-0067">ATP-binding</keyword>
<evidence type="ECO:0000256" key="3">
    <source>
        <dbReference type="ARBA" id="ARBA00023015"/>
    </source>
</evidence>
<dbReference type="Gene3D" id="1.10.8.60">
    <property type="match status" value="1"/>
</dbReference>
<dbReference type="Gene3D" id="3.40.50.2300">
    <property type="match status" value="1"/>
</dbReference>
<dbReference type="Pfam" id="PF06490">
    <property type="entry name" value="FleQ"/>
    <property type="match status" value="1"/>
</dbReference>
<keyword evidence="7" id="KW-0282">Flagellum</keyword>
<dbReference type="InterPro" id="IPR009057">
    <property type="entry name" value="Homeodomain-like_sf"/>
</dbReference>
<feature type="domain" description="Sigma-54 factor interaction" evidence="6">
    <location>
        <begin position="148"/>
        <end position="376"/>
    </location>
</feature>
<proteinExistence type="predicted"/>
<dbReference type="PROSITE" id="PS50045">
    <property type="entry name" value="SIGMA54_INTERACT_4"/>
    <property type="match status" value="1"/>
</dbReference>
<dbReference type="GO" id="GO:0005524">
    <property type="term" value="F:ATP binding"/>
    <property type="evidence" value="ECO:0007669"/>
    <property type="project" value="UniProtKB-KW"/>
</dbReference>
<dbReference type="InterPro" id="IPR025662">
    <property type="entry name" value="Sigma_54_int_dom_ATP-bd_1"/>
</dbReference>
<dbReference type="PROSITE" id="PS00675">
    <property type="entry name" value="SIGMA54_INTERACT_1"/>
    <property type="match status" value="1"/>
</dbReference>
<protein>
    <submittedName>
        <fullName evidence="7">Flagellar regulatory protein FleQ</fullName>
    </submittedName>
</protein>
<dbReference type="InterPro" id="IPR027417">
    <property type="entry name" value="P-loop_NTPase"/>
</dbReference>
<dbReference type="AlphaFoldDB" id="A0A3B0YHQ5"/>
<dbReference type="InterPro" id="IPR011006">
    <property type="entry name" value="CheY-like_superfamily"/>
</dbReference>
<dbReference type="SUPFAM" id="SSF52172">
    <property type="entry name" value="CheY-like"/>
    <property type="match status" value="1"/>
</dbReference>
<keyword evidence="7" id="KW-0969">Cilium</keyword>
<evidence type="ECO:0000256" key="4">
    <source>
        <dbReference type="ARBA" id="ARBA00023125"/>
    </source>
</evidence>
<dbReference type="PANTHER" id="PTHR32071:SF117">
    <property type="entry name" value="PTS-DEPENDENT DIHYDROXYACETONE KINASE OPERON REGULATORY PROTEIN-RELATED"/>
    <property type="match status" value="1"/>
</dbReference>
<reference evidence="7" key="1">
    <citation type="submission" date="2018-06" db="EMBL/GenBank/DDBJ databases">
        <authorList>
            <person name="Zhirakovskaya E."/>
        </authorList>
    </citation>
    <scope>NUCLEOTIDE SEQUENCE</scope>
</reference>
<dbReference type="Gene3D" id="1.10.10.60">
    <property type="entry name" value="Homeodomain-like"/>
    <property type="match status" value="1"/>
</dbReference>
<dbReference type="GO" id="GO:0006355">
    <property type="term" value="P:regulation of DNA-templated transcription"/>
    <property type="evidence" value="ECO:0007669"/>
    <property type="project" value="InterPro"/>
</dbReference>
<dbReference type="Pfam" id="PF25601">
    <property type="entry name" value="AAA_lid_14"/>
    <property type="match status" value="1"/>
</dbReference>
<keyword evidence="4" id="KW-0238">DNA-binding</keyword>
<evidence type="ECO:0000313" key="7">
    <source>
        <dbReference type="EMBL" id="VAW73709.1"/>
    </source>
</evidence>
<dbReference type="InterPro" id="IPR002078">
    <property type="entry name" value="Sigma_54_int"/>
</dbReference>
<accession>A0A3B0YHQ5</accession>
<dbReference type="SMART" id="SM00382">
    <property type="entry name" value="AAA"/>
    <property type="match status" value="1"/>
</dbReference>
<dbReference type="PRINTS" id="PR01590">
    <property type="entry name" value="HTHFIS"/>
</dbReference>
<dbReference type="InterPro" id="IPR025943">
    <property type="entry name" value="Sigma_54_int_dom_ATP-bd_2"/>
</dbReference>
<dbReference type="EMBL" id="UOFK01000040">
    <property type="protein sequence ID" value="VAW73709.1"/>
    <property type="molecule type" value="Genomic_DNA"/>
</dbReference>
<dbReference type="InterPro" id="IPR025944">
    <property type="entry name" value="Sigma_54_int_dom_CS"/>
</dbReference>
<evidence type="ECO:0000256" key="5">
    <source>
        <dbReference type="ARBA" id="ARBA00023163"/>
    </source>
</evidence>
<evidence type="ECO:0000256" key="1">
    <source>
        <dbReference type="ARBA" id="ARBA00022741"/>
    </source>
</evidence>
<gene>
    <name evidence="7" type="ORF">MNBD_GAMMA13-329</name>
</gene>
<dbReference type="InterPro" id="IPR010518">
    <property type="entry name" value="FleQ"/>
</dbReference>
<evidence type="ECO:0000256" key="2">
    <source>
        <dbReference type="ARBA" id="ARBA00022840"/>
    </source>
</evidence>
<dbReference type="CDD" id="cd00009">
    <property type="entry name" value="AAA"/>
    <property type="match status" value="1"/>
</dbReference>
<keyword evidence="5" id="KW-0804">Transcription</keyword>
<dbReference type="Pfam" id="PF00158">
    <property type="entry name" value="Sigma54_activat"/>
    <property type="match status" value="1"/>
</dbReference>